<gene>
    <name evidence="1" type="ORF">V6N11_013840</name>
</gene>
<name>A0ABR2N9Y4_9ROSI</name>
<reference evidence="1 2" key="1">
    <citation type="journal article" date="2024" name="G3 (Bethesda)">
        <title>Genome assembly of Hibiscus sabdariffa L. provides insights into metabolisms of medicinal natural products.</title>
        <authorList>
            <person name="Kim T."/>
        </authorList>
    </citation>
    <scope>NUCLEOTIDE SEQUENCE [LARGE SCALE GENOMIC DNA]</scope>
    <source>
        <strain evidence="1">TK-2024</strain>
        <tissue evidence="1">Old leaves</tissue>
    </source>
</reference>
<evidence type="ECO:0000313" key="1">
    <source>
        <dbReference type="EMBL" id="KAK8972972.1"/>
    </source>
</evidence>
<organism evidence="1 2">
    <name type="scientific">Hibiscus sabdariffa</name>
    <name type="common">roselle</name>
    <dbReference type="NCBI Taxonomy" id="183260"/>
    <lineage>
        <taxon>Eukaryota</taxon>
        <taxon>Viridiplantae</taxon>
        <taxon>Streptophyta</taxon>
        <taxon>Embryophyta</taxon>
        <taxon>Tracheophyta</taxon>
        <taxon>Spermatophyta</taxon>
        <taxon>Magnoliopsida</taxon>
        <taxon>eudicotyledons</taxon>
        <taxon>Gunneridae</taxon>
        <taxon>Pentapetalae</taxon>
        <taxon>rosids</taxon>
        <taxon>malvids</taxon>
        <taxon>Malvales</taxon>
        <taxon>Malvaceae</taxon>
        <taxon>Malvoideae</taxon>
        <taxon>Hibiscus</taxon>
    </lineage>
</organism>
<comment type="caution">
    <text evidence="1">The sequence shown here is derived from an EMBL/GenBank/DDBJ whole genome shotgun (WGS) entry which is preliminary data.</text>
</comment>
<evidence type="ECO:0000313" key="2">
    <source>
        <dbReference type="Proteomes" id="UP001396334"/>
    </source>
</evidence>
<dbReference type="EMBL" id="JBBPBN010000197">
    <property type="protein sequence ID" value="KAK8972972.1"/>
    <property type="molecule type" value="Genomic_DNA"/>
</dbReference>
<protein>
    <submittedName>
        <fullName evidence="1">Uncharacterized protein</fullName>
    </submittedName>
</protein>
<proteinExistence type="predicted"/>
<keyword evidence="2" id="KW-1185">Reference proteome</keyword>
<dbReference type="Proteomes" id="UP001396334">
    <property type="component" value="Unassembled WGS sequence"/>
</dbReference>
<sequence length="77" mass="8090">MAPVAISFIGEGCASRETLTSEAWHRRWSRLDDSSHRAIATSTGDASNEERSVSTGLIRPVVGTTATDAIAALGFLG</sequence>
<accession>A0ABR2N9Y4</accession>